<evidence type="ECO:0000313" key="1">
    <source>
        <dbReference type="EMBL" id="KAA6371132.1"/>
    </source>
</evidence>
<proteinExistence type="predicted"/>
<dbReference type="Proteomes" id="UP000324800">
    <property type="component" value="Unassembled WGS sequence"/>
</dbReference>
<comment type="caution">
    <text evidence="1">The sequence shown here is derived from an EMBL/GenBank/DDBJ whole genome shotgun (WGS) entry which is preliminary data.</text>
</comment>
<accession>A0A5J4UM46</accession>
<reference evidence="1 2" key="1">
    <citation type="submission" date="2019-03" db="EMBL/GenBank/DDBJ databases">
        <title>Single cell metagenomics reveals metabolic interactions within the superorganism composed of flagellate Streblomastix strix and complex community of Bacteroidetes bacteria on its surface.</title>
        <authorList>
            <person name="Treitli S.C."/>
            <person name="Kolisko M."/>
            <person name="Husnik F."/>
            <person name="Keeling P."/>
            <person name="Hampl V."/>
        </authorList>
    </citation>
    <scope>NUCLEOTIDE SEQUENCE [LARGE SCALE GENOMIC DNA]</scope>
    <source>
        <strain evidence="1">ST1C</strain>
    </source>
</reference>
<name>A0A5J4UM46_9EUKA</name>
<protein>
    <submittedName>
        <fullName evidence="1">Uncharacterized protein</fullName>
    </submittedName>
</protein>
<sequence length="134" mass="15400">MKGRAIETQMINIYLSELINVGYGRALIISVSTAGGTEEQGDMEIRDGLQQISDFFRDIHNGRNNNNNYPSFPPQPVLAKTCLEQIEEEGGNEEVESQIINKQKDFYINIKDQANRAKVGFLNFYINRRNTKRW</sequence>
<dbReference type="AlphaFoldDB" id="A0A5J4UM46"/>
<evidence type="ECO:0000313" key="2">
    <source>
        <dbReference type="Proteomes" id="UP000324800"/>
    </source>
</evidence>
<dbReference type="EMBL" id="SNRW01014750">
    <property type="protein sequence ID" value="KAA6371132.1"/>
    <property type="molecule type" value="Genomic_DNA"/>
</dbReference>
<organism evidence="1 2">
    <name type="scientific">Streblomastix strix</name>
    <dbReference type="NCBI Taxonomy" id="222440"/>
    <lineage>
        <taxon>Eukaryota</taxon>
        <taxon>Metamonada</taxon>
        <taxon>Preaxostyla</taxon>
        <taxon>Oxymonadida</taxon>
        <taxon>Streblomastigidae</taxon>
        <taxon>Streblomastix</taxon>
    </lineage>
</organism>
<gene>
    <name evidence="1" type="ORF">EZS28_033342</name>
</gene>